<feature type="region of interest" description="Disordered" evidence="2">
    <location>
        <begin position="340"/>
        <end position="367"/>
    </location>
</feature>
<protein>
    <recommendedName>
        <fullName evidence="4">RING-type domain-containing protein</fullName>
    </recommendedName>
</protein>
<keyword evidence="1" id="KW-0863">Zinc-finger</keyword>
<proteinExistence type="predicted"/>
<dbReference type="SMART" id="SM00184">
    <property type="entry name" value="RING"/>
    <property type="match status" value="1"/>
</dbReference>
<dbReference type="PROSITE" id="PS50089">
    <property type="entry name" value="ZF_RING_2"/>
    <property type="match status" value="1"/>
</dbReference>
<dbReference type="GO" id="GO:0008270">
    <property type="term" value="F:zinc ion binding"/>
    <property type="evidence" value="ECO:0007669"/>
    <property type="project" value="UniProtKB-KW"/>
</dbReference>
<keyword evidence="3" id="KW-0812">Transmembrane</keyword>
<evidence type="ECO:0000256" key="3">
    <source>
        <dbReference type="SAM" id="Phobius"/>
    </source>
</evidence>
<sequence>MLFKKLFKTLVPEFWLLYIKNAPTEKLQMLDIAVLGTHWRHVSCSHFLKFWILGKYLVPLLSYLSCCLFVPCYQEEAIETAQSYPIRQFQVRHQQFRDFLSGKTEVGSTCDNGFDIEMKQQGAKSTNQEQPPRSKLRNEAKRTNNNNNSNNNNTDYFGTNIPYPVDIMVSEWLISPTHSTQKVAETLGQDQRYGKFWLKMVSCFCDRGMLELMWLFVGAISVASENQHCRRNVPLLFYYVMLQVLLGILALSILFIWIASTSLCPLQWVPKKKKKNNDNKKIWVKGCSMHGMLLWNAMYMSQSLSGESTPLQLKTAENKIDVRDIHGHEHAIVNANKFTIENGDNDNDDDDDQNKDDRDINKSNVATRPKQTITRKSLWCEMCGTALNNTSEKKELECGHEFHSYCALSWPLTQPCPACLQEDTL</sequence>
<dbReference type="AlphaFoldDB" id="X6NQA5"/>
<keyword evidence="1" id="KW-0862">Zinc</keyword>
<evidence type="ECO:0000313" key="5">
    <source>
        <dbReference type="EMBL" id="ETO28465.1"/>
    </source>
</evidence>
<dbReference type="Gene3D" id="3.30.40.10">
    <property type="entry name" value="Zinc/RING finger domain, C3HC4 (zinc finger)"/>
    <property type="match status" value="1"/>
</dbReference>
<dbReference type="SUPFAM" id="SSF57850">
    <property type="entry name" value="RING/U-box"/>
    <property type="match status" value="1"/>
</dbReference>
<accession>X6NQA5</accession>
<feature type="domain" description="RING-type" evidence="4">
    <location>
        <begin position="380"/>
        <end position="419"/>
    </location>
</feature>
<evidence type="ECO:0000256" key="1">
    <source>
        <dbReference type="PROSITE-ProRule" id="PRU00175"/>
    </source>
</evidence>
<feature type="compositionally biased region" description="Polar residues" evidence="2">
    <location>
        <begin position="122"/>
        <end position="131"/>
    </location>
</feature>
<feature type="region of interest" description="Disordered" evidence="2">
    <location>
        <begin position="121"/>
        <end position="155"/>
    </location>
</feature>
<gene>
    <name evidence="5" type="ORF">RFI_08665</name>
</gene>
<keyword evidence="3" id="KW-0472">Membrane</keyword>
<dbReference type="InterPro" id="IPR013083">
    <property type="entry name" value="Znf_RING/FYVE/PHD"/>
</dbReference>
<feature type="compositionally biased region" description="Low complexity" evidence="2">
    <location>
        <begin position="144"/>
        <end position="153"/>
    </location>
</feature>
<dbReference type="Proteomes" id="UP000023152">
    <property type="component" value="Unassembled WGS sequence"/>
</dbReference>
<evidence type="ECO:0000313" key="6">
    <source>
        <dbReference type="Proteomes" id="UP000023152"/>
    </source>
</evidence>
<evidence type="ECO:0000256" key="2">
    <source>
        <dbReference type="SAM" id="MobiDB-lite"/>
    </source>
</evidence>
<feature type="compositionally biased region" description="Acidic residues" evidence="2">
    <location>
        <begin position="343"/>
        <end position="354"/>
    </location>
</feature>
<keyword evidence="1" id="KW-0479">Metal-binding</keyword>
<dbReference type="OrthoDB" id="8062037at2759"/>
<dbReference type="InterPro" id="IPR001841">
    <property type="entry name" value="Znf_RING"/>
</dbReference>
<comment type="caution">
    <text evidence="5">The sequence shown here is derived from an EMBL/GenBank/DDBJ whole genome shotgun (WGS) entry which is preliminary data.</text>
</comment>
<reference evidence="5 6" key="1">
    <citation type="journal article" date="2013" name="Curr. Biol.">
        <title>The Genome of the Foraminiferan Reticulomyxa filosa.</title>
        <authorList>
            <person name="Glockner G."/>
            <person name="Hulsmann N."/>
            <person name="Schleicher M."/>
            <person name="Noegel A.A."/>
            <person name="Eichinger L."/>
            <person name="Gallinger C."/>
            <person name="Pawlowski J."/>
            <person name="Sierra R."/>
            <person name="Euteneuer U."/>
            <person name="Pillet L."/>
            <person name="Moustafa A."/>
            <person name="Platzer M."/>
            <person name="Groth M."/>
            <person name="Szafranski K."/>
            <person name="Schliwa M."/>
        </authorList>
    </citation>
    <scope>NUCLEOTIDE SEQUENCE [LARGE SCALE GENOMIC DNA]</scope>
</reference>
<keyword evidence="3" id="KW-1133">Transmembrane helix</keyword>
<organism evidence="5 6">
    <name type="scientific">Reticulomyxa filosa</name>
    <dbReference type="NCBI Taxonomy" id="46433"/>
    <lineage>
        <taxon>Eukaryota</taxon>
        <taxon>Sar</taxon>
        <taxon>Rhizaria</taxon>
        <taxon>Retaria</taxon>
        <taxon>Foraminifera</taxon>
        <taxon>Monothalamids</taxon>
        <taxon>Reticulomyxidae</taxon>
        <taxon>Reticulomyxa</taxon>
    </lineage>
</organism>
<dbReference type="EMBL" id="ASPP01006659">
    <property type="protein sequence ID" value="ETO28465.1"/>
    <property type="molecule type" value="Genomic_DNA"/>
</dbReference>
<name>X6NQA5_RETFI</name>
<feature type="transmembrane region" description="Helical" evidence="3">
    <location>
        <begin position="236"/>
        <end position="261"/>
    </location>
</feature>
<evidence type="ECO:0000259" key="4">
    <source>
        <dbReference type="PROSITE" id="PS50089"/>
    </source>
</evidence>
<keyword evidence="6" id="KW-1185">Reference proteome</keyword>